<dbReference type="InterPro" id="IPR005675">
    <property type="entry name" value="Citramal_synthase"/>
</dbReference>
<dbReference type="PANTHER" id="PTHR43538">
    <property type="entry name" value="ALPHA-IPM SYNTHASE/HOMOCITRATE SYNTHASE"/>
    <property type="match status" value="1"/>
</dbReference>
<evidence type="ECO:0000313" key="11">
    <source>
        <dbReference type="EMBL" id="EES51891.1"/>
    </source>
</evidence>
<dbReference type="EC" id="2.3.3.21" evidence="8"/>
<evidence type="ECO:0000256" key="5">
    <source>
        <dbReference type="ARBA" id="ARBA00022679"/>
    </source>
</evidence>
<dbReference type="Pfam" id="PF22617">
    <property type="entry name" value="HCS_D2"/>
    <property type="match status" value="1"/>
</dbReference>
<proteinExistence type="inferred from homology"/>
<dbReference type="GO" id="GO:0009098">
    <property type="term" value="P:L-leucine biosynthetic process"/>
    <property type="evidence" value="ECO:0007669"/>
    <property type="project" value="InterPro"/>
</dbReference>
<sequence length="534" mass="58505">MDRHSGKELSERVFLYDTTLRDGAQMEDISFTLEDKLRIVSRLDSLGISLIEGGWPGANPKDREFFARVREIELKHARIAAFGSTRKAGNSVSRDPVVADLLEARTPVVTIFGKSWHLHVRDILGLSREQNLSMIRETVDYLKQNGREVVYDAEHFFDGFDDDPDFALETVRAAREAGADWIVLCDTNGGSLPDAISLATARVAKDVGGALGIHAHNDSELAVANSLAAVLAGARQVHGTINGIGERCGNANLVSVAPNLALKMGFFVMEPAALARLRDSAAFVSELSNRALPKNMPFVGESAFAHKAGVHVHAVRKVSRAYEHIRPELVGNRQRILLSEQSGRSNLVEKARQYGLSLEDGDSHLSTLLARLKEMEYAGYQFEGADASFELLMRQALERTDPFFRIDFFRIAMGRGEKDGYAEATVQVRVGSQSEHTAALGNGPVNALDNALRKALSTFYPEVRHISLLDYKVRVLSGSAGTASRVRVLVESSDGRRKWGTVGVSENVIEASLDALKDSVEHYLLTSGALRHGE</sequence>
<dbReference type="NCBIfam" id="TIGR00977">
    <property type="entry name" value="citramal_synth"/>
    <property type="match status" value="1"/>
</dbReference>
<comment type="catalytic activity">
    <reaction evidence="7">
        <text>pyruvate + acetyl-CoA + H2O = (3R)-citramalate + CoA + H(+)</text>
        <dbReference type="Rhea" id="RHEA:19045"/>
        <dbReference type="ChEBI" id="CHEBI:15361"/>
        <dbReference type="ChEBI" id="CHEBI:15377"/>
        <dbReference type="ChEBI" id="CHEBI:15378"/>
        <dbReference type="ChEBI" id="CHEBI:30934"/>
        <dbReference type="ChEBI" id="CHEBI:57287"/>
        <dbReference type="ChEBI" id="CHEBI:57288"/>
        <dbReference type="EC" id="2.3.3.21"/>
    </reaction>
</comment>
<dbReference type="SUPFAM" id="SSF110921">
    <property type="entry name" value="2-isopropylmalate synthase LeuA, allosteric (dimerisation) domain"/>
    <property type="match status" value="1"/>
</dbReference>
<dbReference type="Pfam" id="PF00682">
    <property type="entry name" value="HMGL-like"/>
    <property type="match status" value="1"/>
</dbReference>
<comment type="pathway">
    <text evidence="1">Amino-acid biosynthesis; L-isoleucine biosynthesis; 2-oxobutanoate from pyruvate: step 1/3.</text>
</comment>
<dbReference type="Gene3D" id="1.10.238.260">
    <property type="match status" value="1"/>
</dbReference>
<organism evidence="11 12">
    <name type="scientific">Leptospirillum ferrodiazotrophum</name>
    <dbReference type="NCBI Taxonomy" id="412449"/>
    <lineage>
        <taxon>Bacteria</taxon>
        <taxon>Pseudomonadati</taxon>
        <taxon>Nitrospirota</taxon>
        <taxon>Nitrospiria</taxon>
        <taxon>Nitrospirales</taxon>
        <taxon>Nitrospiraceae</taxon>
        <taxon>Leptospirillum</taxon>
    </lineage>
</organism>
<keyword evidence="5 9" id="KW-0808">Transferase</keyword>
<evidence type="ECO:0000256" key="3">
    <source>
        <dbReference type="ARBA" id="ARBA00022605"/>
    </source>
</evidence>
<evidence type="ECO:0000256" key="9">
    <source>
        <dbReference type="RuleBase" id="RU003523"/>
    </source>
</evidence>
<dbReference type="Gene3D" id="3.20.20.70">
    <property type="entry name" value="Aldolase class I"/>
    <property type="match status" value="1"/>
</dbReference>
<evidence type="ECO:0000256" key="7">
    <source>
        <dbReference type="ARBA" id="ARBA00048263"/>
    </source>
</evidence>
<dbReference type="PANTHER" id="PTHR43538:SF1">
    <property type="entry name" value="(R)-CITRAMALATE SYNTHASE"/>
    <property type="match status" value="1"/>
</dbReference>
<dbReference type="SUPFAM" id="SSF51569">
    <property type="entry name" value="Aldolase"/>
    <property type="match status" value="1"/>
</dbReference>
<evidence type="ECO:0000313" key="12">
    <source>
        <dbReference type="Proteomes" id="UP000009374"/>
    </source>
</evidence>
<dbReference type="InterPro" id="IPR002034">
    <property type="entry name" value="AIPM/Hcit_synth_CS"/>
</dbReference>
<comment type="similarity">
    <text evidence="2 9">Belongs to the alpha-IPM synthase/homocitrate synthase family.</text>
</comment>
<protein>
    <recommendedName>
        <fullName evidence="8">Citramalate synthase</fullName>
        <ecNumber evidence="8">2.3.3.21</ecNumber>
    </recommendedName>
</protein>
<dbReference type="InterPro" id="IPR013709">
    <property type="entry name" value="2-isopropylmalate_synth_dimer"/>
</dbReference>
<dbReference type="InterPro" id="IPR054691">
    <property type="entry name" value="LeuA/HCS_post-cat"/>
</dbReference>
<dbReference type="PROSITE" id="PS00815">
    <property type="entry name" value="AIPM_HOMOCIT_SYNTH_1"/>
    <property type="match status" value="1"/>
</dbReference>
<dbReference type="InterPro" id="IPR013785">
    <property type="entry name" value="Aldolase_TIM"/>
</dbReference>
<dbReference type="GO" id="GO:0003852">
    <property type="term" value="F:2-isopropylmalate synthase activity"/>
    <property type="evidence" value="ECO:0007669"/>
    <property type="project" value="InterPro"/>
</dbReference>
<dbReference type="UniPathway" id="UPA00047">
    <property type="reaction ID" value="UER00066"/>
</dbReference>
<dbReference type="EMBL" id="GG693884">
    <property type="protein sequence ID" value="EES51891.1"/>
    <property type="molecule type" value="Genomic_DNA"/>
</dbReference>
<dbReference type="AlphaFoldDB" id="C6HZV3"/>
<name>C6HZV3_9BACT</name>
<dbReference type="InterPro" id="IPR036230">
    <property type="entry name" value="LeuA_allosteric_dom_sf"/>
</dbReference>
<keyword evidence="12" id="KW-1185">Reference proteome</keyword>
<evidence type="ECO:0000256" key="1">
    <source>
        <dbReference type="ARBA" id="ARBA00004743"/>
    </source>
</evidence>
<feature type="domain" description="Pyruvate carboxyltransferase" evidence="10">
    <location>
        <begin position="13"/>
        <end position="278"/>
    </location>
</feature>
<dbReference type="GO" id="GO:0009097">
    <property type="term" value="P:isoleucine biosynthetic process"/>
    <property type="evidence" value="ECO:0007669"/>
    <property type="project" value="UniProtKB-UniRule"/>
</dbReference>
<evidence type="ECO:0000256" key="8">
    <source>
        <dbReference type="NCBIfam" id="TIGR00977"/>
    </source>
</evidence>
<evidence type="ECO:0000256" key="6">
    <source>
        <dbReference type="ARBA" id="ARBA00023304"/>
    </source>
</evidence>
<evidence type="ECO:0000256" key="2">
    <source>
        <dbReference type="ARBA" id="ARBA00006154"/>
    </source>
</evidence>
<dbReference type="Pfam" id="PF08502">
    <property type="entry name" value="LeuA_dimer"/>
    <property type="match status" value="1"/>
</dbReference>
<keyword evidence="6" id="KW-0100">Branched-chain amino acid biosynthesis</keyword>
<dbReference type="SMART" id="SM00917">
    <property type="entry name" value="LeuA_dimer"/>
    <property type="match status" value="1"/>
</dbReference>
<dbReference type="InterPro" id="IPR000891">
    <property type="entry name" value="PYR_CT"/>
</dbReference>
<dbReference type="CDD" id="cd07941">
    <property type="entry name" value="DRE_TIM_LeuA3"/>
    <property type="match status" value="1"/>
</dbReference>
<evidence type="ECO:0000259" key="10">
    <source>
        <dbReference type="PROSITE" id="PS50991"/>
    </source>
</evidence>
<reference evidence="11 12" key="1">
    <citation type="journal article" date="2009" name="Appl. Environ. Microbiol.">
        <title>Community genomic and proteomic analyses of chemoautotrophic iron-oxidizing "Leptospirillum rubarum" (Group II) and "Leptospirillum ferrodiazotrophum" (Group III) bacteria in acid mine drainage biofilms.</title>
        <authorList>
            <person name="Goltsman D.S."/>
            <person name="Denef V.J."/>
            <person name="Singer S.W."/>
            <person name="VerBerkmoes N.C."/>
            <person name="Lefsrud M."/>
            <person name="Mueller R.S."/>
            <person name="Dick G.J."/>
            <person name="Sun C.L."/>
            <person name="Wheeler K.E."/>
            <person name="Zemla A."/>
            <person name="Baker B.J."/>
            <person name="Hauser L."/>
            <person name="Land M."/>
            <person name="Shah M.B."/>
            <person name="Thelen M.P."/>
            <person name="Hettich R.L."/>
            <person name="Banfield J.F."/>
        </authorList>
    </citation>
    <scope>NUCLEOTIDE SEQUENCE [LARGE SCALE GENOMIC DNA]</scope>
</reference>
<dbReference type="PROSITE" id="PS50991">
    <property type="entry name" value="PYR_CT"/>
    <property type="match status" value="1"/>
</dbReference>
<accession>C6HZV3</accession>
<keyword evidence="4" id="KW-0412">Isoleucine biosynthesis</keyword>
<keyword evidence="3" id="KW-0028">Amino-acid biosynthesis</keyword>
<gene>
    <name evidence="11" type="ORF">UBAL3_95450111</name>
</gene>
<evidence type="ECO:0000256" key="4">
    <source>
        <dbReference type="ARBA" id="ARBA00022624"/>
    </source>
</evidence>
<dbReference type="Gene3D" id="3.30.160.270">
    <property type="match status" value="1"/>
</dbReference>
<dbReference type="Proteomes" id="UP000009374">
    <property type="component" value="Unassembled WGS sequence"/>
</dbReference>
<dbReference type="GO" id="GO:0043714">
    <property type="term" value="F:(R)-citramalate synthase activity"/>
    <property type="evidence" value="ECO:0007669"/>
    <property type="project" value="UniProtKB-UniRule"/>
</dbReference>